<evidence type="ECO:0000313" key="4">
    <source>
        <dbReference type="Proteomes" id="UP000660339"/>
    </source>
</evidence>
<dbReference type="RefSeq" id="WP_166381205.1">
    <property type="nucleotide sequence ID" value="NZ_BAAATT010000001.1"/>
</dbReference>
<reference evidence="3" key="1">
    <citation type="submission" date="2021-01" db="EMBL/GenBank/DDBJ databases">
        <title>Whole genome shotgun sequence of Catellatospora methionotrophica NBRC 14553.</title>
        <authorList>
            <person name="Komaki H."/>
            <person name="Tamura T."/>
        </authorList>
    </citation>
    <scope>NUCLEOTIDE SEQUENCE</scope>
    <source>
        <strain evidence="3">NBRC 14553</strain>
    </source>
</reference>
<sequence>MSAVDHDLLADYVGGALDGTPEHDRVARLVADDPAWHSAAAELRSALLLVDADLGVFAAAPEPMPDDVAARFDTLLASPQFAATPASPPRPATGERTLSREARGARPARRGWRRWATPVAVAVGALALAGIVLPLGPLATTMQDAPGTMSAKDAPAAAGEERGVPVTSSGTDYRREMLSSAAAQSYKSTPSQSASSGDNTMSATTDLNRLTDSDDALTICLAAIRTALPGTITAADFARFEGHPALVVTIDTPAGGWWFVAGQQCGVNGADELFRTPRN</sequence>
<gene>
    <name evidence="3" type="ORF">Cme02nite_24710</name>
</gene>
<feature type="transmembrane region" description="Helical" evidence="2">
    <location>
        <begin position="115"/>
        <end position="136"/>
    </location>
</feature>
<organism evidence="3 4">
    <name type="scientific">Catellatospora methionotrophica</name>
    <dbReference type="NCBI Taxonomy" id="121620"/>
    <lineage>
        <taxon>Bacteria</taxon>
        <taxon>Bacillati</taxon>
        <taxon>Actinomycetota</taxon>
        <taxon>Actinomycetes</taxon>
        <taxon>Micromonosporales</taxon>
        <taxon>Micromonosporaceae</taxon>
        <taxon>Catellatospora</taxon>
    </lineage>
</organism>
<accession>A0A8J3LER0</accession>
<evidence type="ECO:0000256" key="2">
    <source>
        <dbReference type="SAM" id="Phobius"/>
    </source>
</evidence>
<dbReference type="AlphaFoldDB" id="A0A8J3LER0"/>
<feature type="compositionally biased region" description="Polar residues" evidence="1">
    <location>
        <begin position="181"/>
        <end position="206"/>
    </location>
</feature>
<proteinExistence type="predicted"/>
<name>A0A8J3LER0_9ACTN</name>
<comment type="caution">
    <text evidence="3">The sequence shown here is derived from an EMBL/GenBank/DDBJ whole genome shotgun (WGS) entry which is preliminary data.</text>
</comment>
<dbReference type="Proteomes" id="UP000660339">
    <property type="component" value="Unassembled WGS sequence"/>
</dbReference>
<dbReference type="EMBL" id="BONJ01000008">
    <property type="protein sequence ID" value="GIG14139.1"/>
    <property type="molecule type" value="Genomic_DNA"/>
</dbReference>
<protein>
    <submittedName>
        <fullName evidence="3">Uncharacterized protein</fullName>
    </submittedName>
</protein>
<feature type="region of interest" description="Disordered" evidence="1">
    <location>
        <begin position="80"/>
        <end position="110"/>
    </location>
</feature>
<keyword evidence="2" id="KW-1133">Transmembrane helix</keyword>
<feature type="region of interest" description="Disordered" evidence="1">
    <location>
        <begin position="146"/>
        <end position="206"/>
    </location>
</feature>
<keyword evidence="2" id="KW-0812">Transmembrane</keyword>
<evidence type="ECO:0000313" key="3">
    <source>
        <dbReference type="EMBL" id="GIG14139.1"/>
    </source>
</evidence>
<keyword evidence="4" id="KW-1185">Reference proteome</keyword>
<keyword evidence="2" id="KW-0472">Membrane</keyword>
<evidence type="ECO:0000256" key="1">
    <source>
        <dbReference type="SAM" id="MobiDB-lite"/>
    </source>
</evidence>